<feature type="compositionally biased region" description="Pro residues" evidence="1">
    <location>
        <begin position="90"/>
        <end position="100"/>
    </location>
</feature>
<evidence type="ECO:0000313" key="4">
    <source>
        <dbReference type="Proteomes" id="UP000479000"/>
    </source>
</evidence>
<keyword evidence="2" id="KW-0472">Membrane</keyword>
<feature type="compositionally biased region" description="Basic residues" evidence="1">
    <location>
        <begin position="122"/>
        <end position="139"/>
    </location>
</feature>
<name>A0A6H5G1I9_9HEMI</name>
<evidence type="ECO:0000313" key="3">
    <source>
        <dbReference type="EMBL" id="CAA9995447.1"/>
    </source>
</evidence>
<protein>
    <submittedName>
        <fullName evidence="3">Uncharacterized protein</fullName>
    </submittedName>
</protein>
<feature type="region of interest" description="Disordered" evidence="1">
    <location>
        <begin position="89"/>
        <end position="141"/>
    </location>
</feature>
<keyword evidence="2" id="KW-0812">Transmembrane</keyword>
<accession>A0A6H5G1I9</accession>
<gene>
    <name evidence="3" type="ORF">NTEN_LOCUS2238</name>
</gene>
<feature type="transmembrane region" description="Helical" evidence="2">
    <location>
        <begin position="169"/>
        <end position="189"/>
    </location>
</feature>
<feature type="region of interest" description="Disordered" evidence="1">
    <location>
        <begin position="1"/>
        <end position="26"/>
    </location>
</feature>
<dbReference type="EMBL" id="CADCXU010003306">
    <property type="protein sequence ID" value="CAA9995447.1"/>
    <property type="molecule type" value="Genomic_DNA"/>
</dbReference>
<evidence type="ECO:0000256" key="1">
    <source>
        <dbReference type="SAM" id="MobiDB-lite"/>
    </source>
</evidence>
<keyword evidence="4" id="KW-1185">Reference proteome</keyword>
<dbReference type="Proteomes" id="UP000479000">
    <property type="component" value="Unassembled WGS sequence"/>
</dbReference>
<keyword evidence="2" id="KW-1133">Transmembrane helix</keyword>
<sequence>MNRQTTRGSRALSHPPRLAPSAAPRRNTQPLVLVVCGVPLTSTKIPKKNPQNPPLEERKPPTWQHCNVPTSASFTSRILLRLRQYRYPIVEPPHGPPPPGGRRMERAADRPPPPHPLYRVDRPRHRRRRRCGHSSRPGKIRSGFSRTEKLQAFNGNSNFSNYAKIGRNFFHVASHLIFFIVIYLICFYCRVGFYTLRNIGFQVSAARPALCTFQPKAQIGRLDPPPCPELSRRSLTMKIRIKSYTHTEAIDCCARQHVPTATYDSQKRPR</sequence>
<reference evidence="3 4" key="1">
    <citation type="submission" date="2020-02" db="EMBL/GenBank/DDBJ databases">
        <authorList>
            <person name="Ferguson B K."/>
        </authorList>
    </citation>
    <scope>NUCLEOTIDE SEQUENCE [LARGE SCALE GENOMIC DNA]</scope>
</reference>
<organism evidence="3 4">
    <name type="scientific">Nesidiocoris tenuis</name>
    <dbReference type="NCBI Taxonomy" id="355587"/>
    <lineage>
        <taxon>Eukaryota</taxon>
        <taxon>Metazoa</taxon>
        <taxon>Ecdysozoa</taxon>
        <taxon>Arthropoda</taxon>
        <taxon>Hexapoda</taxon>
        <taxon>Insecta</taxon>
        <taxon>Pterygota</taxon>
        <taxon>Neoptera</taxon>
        <taxon>Paraneoptera</taxon>
        <taxon>Hemiptera</taxon>
        <taxon>Heteroptera</taxon>
        <taxon>Panheteroptera</taxon>
        <taxon>Cimicomorpha</taxon>
        <taxon>Miridae</taxon>
        <taxon>Dicyphina</taxon>
        <taxon>Nesidiocoris</taxon>
    </lineage>
</organism>
<dbReference type="AlphaFoldDB" id="A0A6H5G1I9"/>
<proteinExistence type="predicted"/>
<feature type="non-terminal residue" evidence="3">
    <location>
        <position position="270"/>
    </location>
</feature>
<evidence type="ECO:0000256" key="2">
    <source>
        <dbReference type="SAM" id="Phobius"/>
    </source>
</evidence>
<feature type="compositionally biased region" description="Low complexity" evidence="1">
    <location>
        <begin position="11"/>
        <end position="26"/>
    </location>
</feature>
<feature type="region of interest" description="Disordered" evidence="1">
    <location>
        <begin position="42"/>
        <end position="69"/>
    </location>
</feature>